<name>A0A9Q0MXY6_9DIPT</name>
<dbReference type="PANTHER" id="PTHR47522">
    <property type="entry name" value="SALVADOR FAMILY WW DOMAIN-CONTAINING PROTEIN 1"/>
    <property type="match status" value="1"/>
</dbReference>
<dbReference type="GO" id="GO:0043065">
    <property type="term" value="P:positive regulation of apoptotic process"/>
    <property type="evidence" value="ECO:0007669"/>
    <property type="project" value="TreeGrafter"/>
</dbReference>
<dbReference type="PROSITE" id="PS50951">
    <property type="entry name" value="SARAH"/>
    <property type="match status" value="1"/>
</dbReference>
<dbReference type="GO" id="GO:0060090">
    <property type="term" value="F:molecular adaptor activity"/>
    <property type="evidence" value="ECO:0007669"/>
    <property type="project" value="InterPro"/>
</dbReference>
<dbReference type="OrthoDB" id="5339429at2759"/>
<dbReference type="Gene3D" id="2.20.70.10">
    <property type="match status" value="2"/>
</dbReference>
<keyword evidence="1" id="KW-0597">Phosphoprotein</keyword>
<dbReference type="SMART" id="SM00456">
    <property type="entry name" value="WW"/>
    <property type="match status" value="2"/>
</dbReference>
<comment type="caution">
    <text evidence="6">The sequence shown here is derived from an EMBL/GenBank/DDBJ whole genome shotgun (WGS) entry which is preliminary data.</text>
</comment>
<reference evidence="6" key="1">
    <citation type="submission" date="2022-07" db="EMBL/GenBank/DDBJ databases">
        <authorList>
            <person name="Trinca V."/>
            <person name="Uliana J.V.C."/>
            <person name="Torres T.T."/>
            <person name="Ward R.J."/>
            <person name="Monesi N."/>
        </authorList>
    </citation>
    <scope>NUCLEOTIDE SEQUENCE</scope>
    <source>
        <strain evidence="6">HSMRA1968</strain>
        <tissue evidence="6">Whole embryos</tissue>
    </source>
</reference>
<dbReference type="Proteomes" id="UP001151699">
    <property type="component" value="Chromosome X"/>
</dbReference>
<feature type="compositionally biased region" description="Low complexity" evidence="3">
    <location>
        <begin position="139"/>
        <end position="151"/>
    </location>
</feature>
<feature type="domain" description="WW" evidence="4">
    <location>
        <begin position="423"/>
        <end position="456"/>
    </location>
</feature>
<evidence type="ECO:0000256" key="3">
    <source>
        <dbReference type="SAM" id="MobiDB-lite"/>
    </source>
</evidence>
<organism evidence="6 7">
    <name type="scientific">Pseudolycoriella hygida</name>
    <dbReference type="NCBI Taxonomy" id="35572"/>
    <lineage>
        <taxon>Eukaryota</taxon>
        <taxon>Metazoa</taxon>
        <taxon>Ecdysozoa</taxon>
        <taxon>Arthropoda</taxon>
        <taxon>Hexapoda</taxon>
        <taxon>Insecta</taxon>
        <taxon>Pterygota</taxon>
        <taxon>Neoptera</taxon>
        <taxon>Endopterygota</taxon>
        <taxon>Diptera</taxon>
        <taxon>Nematocera</taxon>
        <taxon>Sciaroidea</taxon>
        <taxon>Sciaridae</taxon>
        <taxon>Pseudolycoriella</taxon>
    </lineage>
</organism>
<feature type="domain" description="WW" evidence="4">
    <location>
        <begin position="388"/>
        <end position="421"/>
    </location>
</feature>
<evidence type="ECO:0000259" key="5">
    <source>
        <dbReference type="PROSITE" id="PS50951"/>
    </source>
</evidence>
<gene>
    <name evidence="6" type="primary">sav</name>
    <name evidence="6" type="ORF">Bhyg_11976</name>
</gene>
<dbReference type="FunFam" id="2.20.70.10:FF:000035">
    <property type="entry name" value="Salvador homolog 1 (Drosophila)"/>
    <property type="match status" value="1"/>
</dbReference>
<sequence>MLSRKSKDKSKEGVVGVGKYVKKDTPPEIPVMNVWTIDKNKSKSKSRRNSQQIYGTNSDMSSNTNANIIQATNQKFGTNGKMTTKPTMGLGHEGKYTPKFATSPASLSDVNKSSNSNYLNVSDELNFRRPSSQTSQLGSASNSSTINNNNSHGNYVDIDQIDQMRHQPDNYAHYNSNFHRNYSMNHNHQHTFDNHFALMQTYSGSNLADASPFTKQYSYKNRPNNMAQHSRVPSPQQLTQDSLPSLYKLPHLPFNLDHSPIYENQSQVSSVATRSESPIYSNSVVHQQDPPIRNQSINSIYQNSSNDAQRFSKQSSHQSIYSNIPTTPNAYSNVGQMIPQEIPLYSNVRTFDTIAGIGMSYGEKMIHNARHGVLSNTPSQCVDEELELPLPPGWSVDYTLRGRKYYIDHNAKTTHWSHPLEREGLPVGWQRIESPQYGVYYVNHITRQAQYNHPCLTSCYLYTSNESKSIIPGPTHTQFSPHSALVPANPYLLEEIPRWLLIYVNADPATDHKLKWDMFKLSELECFDSMMFRMFKQEMEALITRHESYRRALNAEVHRRIQEQHQYKNM</sequence>
<dbReference type="InterPro" id="IPR001202">
    <property type="entry name" value="WW_dom"/>
</dbReference>
<keyword evidence="7" id="KW-1185">Reference proteome</keyword>
<protein>
    <submittedName>
        <fullName evidence="6">Scaffold protein salvador</fullName>
    </submittedName>
</protein>
<dbReference type="InterPro" id="IPR030030">
    <property type="entry name" value="Sav"/>
</dbReference>
<dbReference type="InterPro" id="IPR011524">
    <property type="entry name" value="SARAH_dom"/>
</dbReference>
<evidence type="ECO:0000259" key="4">
    <source>
        <dbReference type="PROSITE" id="PS50020"/>
    </source>
</evidence>
<accession>A0A9Q0MXY6</accession>
<feature type="compositionally biased region" description="Polar residues" evidence="3">
    <location>
        <begin position="51"/>
        <end position="86"/>
    </location>
</feature>
<dbReference type="AlphaFoldDB" id="A0A9Q0MXY6"/>
<feature type="compositionally biased region" description="Polar residues" evidence="3">
    <location>
        <begin position="129"/>
        <end position="138"/>
    </location>
</feature>
<dbReference type="GO" id="GO:0035329">
    <property type="term" value="P:hippo signaling"/>
    <property type="evidence" value="ECO:0007669"/>
    <property type="project" value="InterPro"/>
</dbReference>
<evidence type="ECO:0000313" key="7">
    <source>
        <dbReference type="Proteomes" id="UP001151699"/>
    </source>
</evidence>
<keyword evidence="2" id="KW-0677">Repeat</keyword>
<dbReference type="SUPFAM" id="SSF51045">
    <property type="entry name" value="WW domain"/>
    <property type="match status" value="2"/>
</dbReference>
<evidence type="ECO:0000256" key="1">
    <source>
        <dbReference type="ARBA" id="ARBA00022553"/>
    </source>
</evidence>
<dbReference type="GO" id="GO:0006915">
    <property type="term" value="P:apoptotic process"/>
    <property type="evidence" value="ECO:0007669"/>
    <property type="project" value="InterPro"/>
</dbReference>
<dbReference type="EMBL" id="WJQU01000003">
    <property type="protein sequence ID" value="KAJ6639234.1"/>
    <property type="molecule type" value="Genomic_DNA"/>
</dbReference>
<proteinExistence type="predicted"/>
<evidence type="ECO:0000256" key="2">
    <source>
        <dbReference type="ARBA" id="ARBA00022737"/>
    </source>
</evidence>
<dbReference type="PANTHER" id="PTHR47522:SF2">
    <property type="entry name" value="PROTEIN SALVADOR HOMOLOG 1"/>
    <property type="match status" value="1"/>
</dbReference>
<dbReference type="PROSITE" id="PS50020">
    <property type="entry name" value="WW_DOMAIN_2"/>
    <property type="match status" value="2"/>
</dbReference>
<dbReference type="GO" id="GO:0008285">
    <property type="term" value="P:negative regulation of cell population proliferation"/>
    <property type="evidence" value="ECO:0007669"/>
    <property type="project" value="TreeGrafter"/>
</dbReference>
<dbReference type="CDD" id="cd21433">
    <property type="entry name" value="SARAH_Sav"/>
    <property type="match status" value="1"/>
</dbReference>
<dbReference type="InterPro" id="IPR036020">
    <property type="entry name" value="WW_dom_sf"/>
</dbReference>
<feature type="domain" description="SARAH" evidence="5">
    <location>
        <begin position="513"/>
        <end position="560"/>
    </location>
</feature>
<evidence type="ECO:0000313" key="6">
    <source>
        <dbReference type="EMBL" id="KAJ6639234.1"/>
    </source>
</evidence>
<dbReference type="GO" id="GO:0005829">
    <property type="term" value="C:cytosol"/>
    <property type="evidence" value="ECO:0007669"/>
    <property type="project" value="TreeGrafter"/>
</dbReference>
<dbReference type="Pfam" id="PF00397">
    <property type="entry name" value="WW"/>
    <property type="match status" value="2"/>
</dbReference>
<feature type="region of interest" description="Disordered" evidence="3">
    <location>
        <begin position="220"/>
        <end position="239"/>
    </location>
</feature>
<feature type="region of interest" description="Disordered" evidence="3">
    <location>
        <begin position="40"/>
        <end position="97"/>
    </location>
</feature>
<dbReference type="CDD" id="cd00201">
    <property type="entry name" value="WW"/>
    <property type="match status" value="2"/>
</dbReference>
<feature type="region of interest" description="Disordered" evidence="3">
    <location>
        <begin position="129"/>
        <end position="155"/>
    </location>
</feature>